<dbReference type="InterPro" id="IPR009057">
    <property type="entry name" value="Homeodomain-like_sf"/>
</dbReference>
<accession>A0A7X9XZC6</accession>
<evidence type="ECO:0000313" key="5">
    <source>
        <dbReference type="EMBL" id="NMF24868.1"/>
    </source>
</evidence>
<reference evidence="5 6" key="1">
    <citation type="submission" date="2020-04" db="EMBL/GenBank/DDBJ databases">
        <authorList>
            <person name="Hitch T.C.A."/>
            <person name="Wylensek D."/>
            <person name="Clavel T."/>
        </authorList>
    </citation>
    <scope>NUCLEOTIDE SEQUENCE [LARGE SCALE GENOMIC DNA]</scope>
    <source>
        <strain evidence="5 6">105184</strain>
    </source>
</reference>
<feature type="compositionally biased region" description="Polar residues" evidence="3">
    <location>
        <begin position="1"/>
        <end position="15"/>
    </location>
</feature>
<gene>
    <name evidence="5" type="ORF">HF885_00220</name>
</gene>
<sequence>MSRSQDGPTTGANARSQDKRVARTRRAIREALLNLMAQRGGADITPKDVADAALINKKTFMAHYASVGAVIQEMEDEAVSSVSEVLDEAAAATDEEGLARAIERLGSMVTDGASSLGRLLRTGAREDVAARIQLAVRDRLRRVVGAAEDDLACDFLAGGITSAFRRWVGEKDRPSAQELSRRVRRLVRSVAPERRDAPQS</sequence>
<dbReference type="RefSeq" id="WP_170102981.1">
    <property type="nucleotide sequence ID" value="NZ_JABAGR010000001.1"/>
</dbReference>
<dbReference type="EMBL" id="JABAGR010000001">
    <property type="protein sequence ID" value="NMF24868.1"/>
    <property type="molecule type" value="Genomic_DNA"/>
</dbReference>
<evidence type="ECO:0000256" key="2">
    <source>
        <dbReference type="PROSITE-ProRule" id="PRU00335"/>
    </source>
</evidence>
<evidence type="ECO:0000313" key="6">
    <source>
        <dbReference type="Proteomes" id="UP000565613"/>
    </source>
</evidence>
<comment type="caution">
    <text evidence="5">The sequence shown here is derived from an EMBL/GenBank/DDBJ whole genome shotgun (WGS) entry which is preliminary data.</text>
</comment>
<evidence type="ECO:0000256" key="1">
    <source>
        <dbReference type="ARBA" id="ARBA00023125"/>
    </source>
</evidence>
<protein>
    <submittedName>
        <fullName evidence="5">TetR/AcrR family transcriptional regulator</fullName>
    </submittedName>
</protein>
<dbReference type="GO" id="GO:0003677">
    <property type="term" value="F:DNA binding"/>
    <property type="evidence" value="ECO:0007669"/>
    <property type="project" value="UniProtKB-UniRule"/>
</dbReference>
<dbReference type="InterPro" id="IPR001647">
    <property type="entry name" value="HTH_TetR"/>
</dbReference>
<feature type="region of interest" description="Disordered" evidence="3">
    <location>
        <begin position="1"/>
        <end position="21"/>
    </location>
</feature>
<name>A0A7X9XZC6_9ACTN</name>
<dbReference type="PANTHER" id="PTHR43479:SF11">
    <property type="entry name" value="ACREF_ENVCD OPERON REPRESSOR-RELATED"/>
    <property type="match status" value="1"/>
</dbReference>
<dbReference type="InterPro" id="IPR050624">
    <property type="entry name" value="HTH-type_Tx_Regulator"/>
</dbReference>
<dbReference type="Gene3D" id="1.10.357.10">
    <property type="entry name" value="Tetracycline Repressor, domain 2"/>
    <property type="match status" value="1"/>
</dbReference>
<dbReference type="PANTHER" id="PTHR43479">
    <property type="entry name" value="ACREF/ENVCD OPERON REPRESSOR-RELATED"/>
    <property type="match status" value="1"/>
</dbReference>
<organism evidence="5 6">
    <name type="scientific">Parafannyhessea umbonata</name>
    <dbReference type="NCBI Taxonomy" id="604330"/>
    <lineage>
        <taxon>Bacteria</taxon>
        <taxon>Bacillati</taxon>
        <taxon>Actinomycetota</taxon>
        <taxon>Coriobacteriia</taxon>
        <taxon>Coriobacteriales</taxon>
        <taxon>Atopobiaceae</taxon>
        <taxon>Parafannyhessea</taxon>
    </lineage>
</organism>
<dbReference type="SUPFAM" id="SSF46689">
    <property type="entry name" value="Homeodomain-like"/>
    <property type="match status" value="1"/>
</dbReference>
<keyword evidence="1 2" id="KW-0238">DNA-binding</keyword>
<feature type="DNA-binding region" description="H-T-H motif" evidence="2">
    <location>
        <begin position="45"/>
        <end position="64"/>
    </location>
</feature>
<dbReference type="Proteomes" id="UP000565613">
    <property type="component" value="Unassembled WGS sequence"/>
</dbReference>
<proteinExistence type="predicted"/>
<feature type="domain" description="HTH tetR-type" evidence="4">
    <location>
        <begin position="22"/>
        <end position="82"/>
    </location>
</feature>
<evidence type="ECO:0000256" key="3">
    <source>
        <dbReference type="SAM" id="MobiDB-lite"/>
    </source>
</evidence>
<dbReference type="AlphaFoldDB" id="A0A7X9XZC6"/>
<evidence type="ECO:0000259" key="4">
    <source>
        <dbReference type="PROSITE" id="PS50977"/>
    </source>
</evidence>
<dbReference type="PROSITE" id="PS50977">
    <property type="entry name" value="HTH_TETR_2"/>
    <property type="match status" value="1"/>
</dbReference>